<keyword evidence="2" id="KW-0732">Signal</keyword>
<accession>A0A2N3NES4</accession>
<dbReference type="OrthoDB" id="5319191at2759"/>
<dbReference type="EMBL" id="NLAX01000008">
    <property type="protein sequence ID" value="PKS10928.1"/>
    <property type="molecule type" value="Genomic_DNA"/>
</dbReference>
<feature type="chain" id="PRO_5014710369" evidence="2">
    <location>
        <begin position="21"/>
        <end position="419"/>
    </location>
</feature>
<dbReference type="Pfam" id="PF19527">
    <property type="entry name" value="DUF6055"/>
    <property type="match status" value="1"/>
</dbReference>
<evidence type="ECO:0000256" key="1">
    <source>
        <dbReference type="SAM" id="MobiDB-lite"/>
    </source>
</evidence>
<feature type="region of interest" description="Disordered" evidence="1">
    <location>
        <begin position="17"/>
        <end position="36"/>
    </location>
</feature>
<comment type="caution">
    <text evidence="3">The sequence shown here is derived from an EMBL/GenBank/DDBJ whole genome shotgun (WGS) entry which is preliminary data.</text>
</comment>
<dbReference type="VEuPathDB" id="FungiDB:jhhlp_002686"/>
<dbReference type="InParanoid" id="A0A2N3NES4"/>
<name>A0A2N3NES4_9PEZI</name>
<sequence length="419" mass="45231">MRSSLILLALGATALPQPQASSPPTEFQGNSAIGPGGSQYKDSPHFRIFAAPSNDVADSMIRSLESAYTCFVDHLGWRSTGLSFRDASDAGPWTKVNVYNVGSGLGAAANTGTDEGTGMSFINVEAAYLTTPSVTVHEYGHCLTYAAGAWIEQWNTGAWWESVANFVADTWLTSDLCAQARTQYNQPGGDSLIELNKIIGDSFQVIVDGSANTGNYYQAWPFLSYIYNNPDNYTGLGLATFPGVWSQYEPNSQVTPLHVIQKLAGDTKIQTVVGRYWARMAFVDIGHPKAQAMFERDRARLNYQNLDSTGNGSYKPKAPRRPQYMGANIIPLKGTGAISAKVTASRPFTGTLVVRGADKEVQYIDLVDGTGEATVEAGGEAMLVVANTPAELLNYDPFKLTDVEKQPLDYTLTLTGATV</sequence>
<dbReference type="Proteomes" id="UP000233524">
    <property type="component" value="Unassembled WGS sequence"/>
</dbReference>
<proteinExistence type="predicted"/>
<reference evidence="3 4" key="1">
    <citation type="journal article" date="2017" name="G3 (Bethesda)">
        <title>First Draft Genome Sequence of the Pathogenic Fungus Lomentospora prolificans (Formerly Scedosporium prolificans).</title>
        <authorList>
            <person name="Luo R."/>
            <person name="Zimin A."/>
            <person name="Workman R."/>
            <person name="Fan Y."/>
            <person name="Pertea G."/>
            <person name="Grossman N."/>
            <person name="Wear M.P."/>
            <person name="Jia B."/>
            <person name="Miller H."/>
            <person name="Casadevall A."/>
            <person name="Timp W."/>
            <person name="Zhang S.X."/>
            <person name="Salzberg S.L."/>
        </authorList>
    </citation>
    <scope>NUCLEOTIDE SEQUENCE [LARGE SCALE GENOMIC DNA]</scope>
    <source>
        <strain evidence="3 4">JHH-5317</strain>
    </source>
</reference>
<keyword evidence="4" id="KW-1185">Reference proteome</keyword>
<feature type="compositionally biased region" description="Polar residues" evidence="1">
    <location>
        <begin position="17"/>
        <end position="31"/>
    </location>
</feature>
<organism evidence="3 4">
    <name type="scientific">Lomentospora prolificans</name>
    <dbReference type="NCBI Taxonomy" id="41688"/>
    <lineage>
        <taxon>Eukaryota</taxon>
        <taxon>Fungi</taxon>
        <taxon>Dikarya</taxon>
        <taxon>Ascomycota</taxon>
        <taxon>Pezizomycotina</taxon>
        <taxon>Sordariomycetes</taxon>
        <taxon>Hypocreomycetidae</taxon>
        <taxon>Microascales</taxon>
        <taxon>Microascaceae</taxon>
        <taxon>Lomentospora</taxon>
    </lineage>
</organism>
<protein>
    <submittedName>
        <fullName evidence="3">Uncharacterized protein</fullName>
    </submittedName>
</protein>
<evidence type="ECO:0000313" key="4">
    <source>
        <dbReference type="Proteomes" id="UP000233524"/>
    </source>
</evidence>
<gene>
    <name evidence="3" type="ORF">jhhlp_002686</name>
</gene>
<evidence type="ECO:0000313" key="3">
    <source>
        <dbReference type="EMBL" id="PKS10928.1"/>
    </source>
</evidence>
<feature type="signal peptide" evidence="2">
    <location>
        <begin position="1"/>
        <end position="20"/>
    </location>
</feature>
<dbReference type="AlphaFoldDB" id="A0A2N3NES4"/>
<dbReference type="InterPro" id="IPR045690">
    <property type="entry name" value="DUF6055"/>
</dbReference>
<evidence type="ECO:0000256" key="2">
    <source>
        <dbReference type="SAM" id="SignalP"/>
    </source>
</evidence>